<keyword evidence="2" id="KW-0479">Metal-binding</keyword>
<evidence type="ECO:0000256" key="2">
    <source>
        <dbReference type="ARBA" id="ARBA00022723"/>
    </source>
</evidence>
<evidence type="ECO:0000256" key="1">
    <source>
        <dbReference type="ARBA" id="ARBA00009227"/>
    </source>
</evidence>
<sequence>MEIRSSFMGVPFSNNASESRAAVLGVPFDCGTHPTRIGARLGPAAIREQSTLVRPYQPPAWDFDPLTQLNVVDCGDVSCTPGVITPSLDNIEQAVAKIVSAGAVPVTMGGDGLVTLPQLRALHQRYSDLVVLHIDAHTDTYPGDGEYEHQRYNTATTFTRAAEEGLVDTQRSFHIGARGTVTAPGVFEHTRKKGYQLIDGATLYQRGYASVLGDVHQILGNKPVYLCFDMDFFDPSCAPGVCTPTFGGATAREGLQLLAGLQGLKLVAVDVNTVSPPHDVGGMTAFLAATVMIQCLALLCDKPTDF</sequence>
<dbReference type="GO" id="GO:0046872">
    <property type="term" value="F:metal ion binding"/>
    <property type="evidence" value="ECO:0007669"/>
    <property type="project" value="UniProtKB-KW"/>
</dbReference>
<name>A0A160TQN1_9ZZZZ</name>
<evidence type="ECO:0000313" key="4">
    <source>
        <dbReference type="EMBL" id="CUS51624.1"/>
    </source>
</evidence>
<protein>
    <submittedName>
        <fullName evidence="4">Agmatinase</fullName>
        <ecNumber evidence="4">3.5.3.11</ecNumber>
    </submittedName>
</protein>
<dbReference type="SUPFAM" id="SSF52768">
    <property type="entry name" value="Arginase/deacetylase"/>
    <property type="match status" value="1"/>
</dbReference>
<dbReference type="GO" id="GO:0033389">
    <property type="term" value="P:putrescine biosynthetic process from arginine, via agmatine"/>
    <property type="evidence" value="ECO:0007669"/>
    <property type="project" value="TreeGrafter"/>
</dbReference>
<dbReference type="Gene3D" id="3.40.800.10">
    <property type="entry name" value="Ureohydrolase domain"/>
    <property type="match status" value="1"/>
</dbReference>
<comment type="similarity">
    <text evidence="1">Belongs to the arginase family. Agmatinase subfamily.</text>
</comment>
<dbReference type="InterPro" id="IPR006035">
    <property type="entry name" value="Ureohydrolase"/>
</dbReference>
<dbReference type="InterPro" id="IPR023696">
    <property type="entry name" value="Ureohydrolase_dom_sf"/>
</dbReference>
<dbReference type="EMBL" id="CZRL01000064">
    <property type="protein sequence ID" value="CUS51624.1"/>
    <property type="molecule type" value="Genomic_DNA"/>
</dbReference>
<reference evidence="4" key="1">
    <citation type="submission" date="2015-10" db="EMBL/GenBank/DDBJ databases">
        <authorList>
            <person name="Gilbert D.G."/>
        </authorList>
    </citation>
    <scope>NUCLEOTIDE SEQUENCE</scope>
</reference>
<dbReference type="PIRSF" id="PIRSF036979">
    <property type="entry name" value="Arginase"/>
    <property type="match status" value="1"/>
</dbReference>
<dbReference type="InterPro" id="IPR005925">
    <property type="entry name" value="Agmatinase-rel"/>
</dbReference>
<dbReference type="NCBIfam" id="TIGR01230">
    <property type="entry name" value="agmatinase"/>
    <property type="match status" value="1"/>
</dbReference>
<gene>
    <name evidence="4" type="ORF">MGWOODY_XGa2387</name>
</gene>
<accession>A0A160TQN1</accession>
<organism evidence="4">
    <name type="scientific">hydrothermal vent metagenome</name>
    <dbReference type="NCBI Taxonomy" id="652676"/>
    <lineage>
        <taxon>unclassified sequences</taxon>
        <taxon>metagenomes</taxon>
        <taxon>ecological metagenomes</taxon>
    </lineage>
</organism>
<dbReference type="AlphaFoldDB" id="A0A160TQN1"/>
<evidence type="ECO:0000256" key="3">
    <source>
        <dbReference type="ARBA" id="ARBA00022801"/>
    </source>
</evidence>
<dbReference type="PANTHER" id="PTHR11358">
    <property type="entry name" value="ARGINASE/AGMATINASE"/>
    <property type="match status" value="1"/>
</dbReference>
<proteinExistence type="inferred from homology"/>
<dbReference type="PANTHER" id="PTHR11358:SF26">
    <property type="entry name" value="GUANIDINO ACID HYDROLASE, MITOCHONDRIAL"/>
    <property type="match status" value="1"/>
</dbReference>
<keyword evidence="3 4" id="KW-0378">Hydrolase</keyword>
<dbReference type="Pfam" id="PF00491">
    <property type="entry name" value="Arginase"/>
    <property type="match status" value="1"/>
</dbReference>
<dbReference type="PRINTS" id="PR00116">
    <property type="entry name" value="ARGINASE"/>
</dbReference>
<dbReference type="GO" id="GO:0008783">
    <property type="term" value="F:agmatinase activity"/>
    <property type="evidence" value="ECO:0007669"/>
    <property type="project" value="UniProtKB-EC"/>
</dbReference>
<dbReference type="EC" id="3.5.3.11" evidence="4"/>
<dbReference type="PROSITE" id="PS51409">
    <property type="entry name" value="ARGINASE_2"/>
    <property type="match status" value="1"/>
</dbReference>